<dbReference type="InterPro" id="IPR019424">
    <property type="entry name" value="7TM_GPCR_Srsx"/>
</dbReference>
<accession>A0A915D7V3</accession>
<keyword evidence="1" id="KW-0812">Transmembrane</keyword>
<name>A0A915D7V3_9BILA</name>
<reference evidence="3" key="1">
    <citation type="submission" date="2022-11" db="UniProtKB">
        <authorList>
            <consortium name="WormBaseParasite"/>
        </authorList>
    </citation>
    <scope>IDENTIFICATION</scope>
</reference>
<keyword evidence="1" id="KW-0472">Membrane</keyword>
<sequence length="103" mass="11908">MNLEVNFYNPHVLFWLNVFAGTYTSTSPVCVFFLVLDRCFALKFPHKYKANEKTLFLTISYVAIVLAAAFNVTFFLLELPLDSEIGRLFYLSTLNNFESSEFL</sequence>
<evidence type="ECO:0000256" key="1">
    <source>
        <dbReference type="SAM" id="Phobius"/>
    </source>
</evidence>
<organism evidence="2 3">
    <name type="scientific">Ditylenchus dipsaci</name>
    <dbReference type="NCBI Taxonomy" id="166011"/>
    <lineage>
        <taxon>Eukaryota</taxon>
        <taxon>Metazoa</taxon>
        <taxon>Ecdysozoa</taxon>
        <taxon>Nematoda</taxon>
        <taxon>Chromadorea</taxon>
        <taxon>Rhabditida</taxon>
        <taxon>Tylenchina</taxon>
        <taxon>Tylenchomorpha</taxon>
        <taxon>Sphaerularioidea</taxon>
        <taxon>Anguinidae</taxon>
        <taxon>Anguininae</taxon>
        <taxon>Ditylenchus</taxon>
    </lineage>
</organism>
<dbReference type="WBParaSite" id="jg16972">
    <property type="protein sequence ID" value="jg16972"/>
    <property type="gene ID" value="jg16972"/>
</dbReference>
<keyword evidence="2" id="KW-1185">Reference proteome</keyword>
<feature type="transmembrane region" description="Helical" evidence="1">
    <location>
        <begin position="55"/>
        <end position="77"/>
    </location>
</feature>
<dbReference type="Pfam" id="PF10320">
    <property type="entry name" value="7TM_GPCR_Srsx"/>
    <property type="match status" value="1"/>
</dbReference>
<evidence type="ECO:0000313" key="2">
    <source>
        <dbReference type="Proteomes" id="UP000887574"/>
    </source>
</evidence>
<keyword evidence="1" id="KW-1133">Transmembrane helix</keyword>
<feature type="transmembrane region" description="Helical" evidence="1">
    <location>
        <begin position="12"/>
        <end position="35"/>
    </location>
</feature>
<evidence type="ECO:0000313" key="3">
    <source>
        <dbReference type="WBParaSite" id="jg16972"/>
    </source>
</evidence>
<dbReference type="Proteomes" id="UP000887574">
    <property type="component" value="Unplaced"/>
</dbReference>
<protein>
    <submittedName>
        <fullName evidence="3">G-protein coupled receptors family 1 profile domain-containing protein</fullName>
    </submittedName>
</protein>
<proteinExistence type="predicted"/>
<dbReference type="AlphaFoldDB" id="A0A915D7V3"/>